<accession>A0A7W8UNY0</accession>
<name>A0A7W8UNY0_9HYPH</name>
<organism evidence="2 3">
    <name type="scientific">Rhizobium lentis</name>
    <dbReference type="NCBI Taxonomy" id="1138194"/>
    <lineage>
        <taxon>Bacteria</taxon>
        <taxon>Pseudomonadati</taxon>
        <taxon>Pseudomonadota</taxon>
        <taxon>Alphaproteobacteria</taxon>
        <taxon>Hyphomicrobiales</taxon>
        <taxon>Rhizobiaceae</taxon>
        <taxon>Rhizobium/Agrobacterium group</taxon>
        <taxon>Rhizobium</taxon>
    </lineage>
</organism>
<dbReference type="RefSeq" id="WP_183916327.1">
    <property type="nucleotide sequence ID" value="NZ_JACHBB010000004.1"/>
</dbReference>
<dbReference type="EMBL" id="JACHBC010000004">
    <property type="protein sequence ID" value="MBB5560667.1"/>
    <property type="molecule type" value="Genomic_DNA"/>
</dbReference>
<dbReference type="AlphaFoldDB" id="A0A7W8UNY0"/>
<keyword evidence="1" id="KW-1133">Transmembrane helix</keyword>
<sequence length="64" mass="6965">MLVRNWKRVVRRSLSFWGNVLLAIASGIAGGFAADGTFLWSMAAANLAVAALRLVMQRSLSDEK</sequence>
<comment type="caution">
    <text evidence="2">The sequence shown here is derived from an EMBL/GenBank/DDBJ whole genome shotgun (WGS) entry which is preliminary data.</text>
</comment>
<evidence type="ECO:0000313" key="2">
    <source>
        <dbReference type="EMBL" id="MBB5560667.1"/>
    </source>
</evidence>
<proteinExistence type="predicted"/>
<gene>
    <name evidence="2" type="ORF">GGI59_002329</name>
</gene>
<protein>
    <submittedName>
        <fullName evidence="2">Uncharacterized protein</fullName>
    </submittedName>
</protein>
<dbReference type="Proteomes" id="UP000528824">
    <property type="component" value="Unassembled WGS sequence"/>
</dbReference>
<keyword evidence="1" id="KW-0812">Transmembrane</keyword>
<evidence type="ECO:0000313" key="3">
    <source>
        <dbReference type="Proteomes" id="UP000528824"/>
    </source>
</evidence>
<reference evidence="2 3" key="1">
    <citation type="submission" date="2020-08" db="EMBL/GenBank/DDBJ databases">
        <title>Genomic Encyclopedia of Type Strains, Phase IV (KMG-V): Genome sequencing to study the core and pangenomes of soil and plant-associated prokaryotes.</title>
        <authorList>
            <person name="Whitman W."/>
        </authorList>
    </citation>
    <scope>NUCLEOTIDE SEQUENCE [LARGE SCALE GENOMIC DNA]</scope>
    <source>
        <strain evidence="2 3">SEMIA 4034</strain>
    </source>
</reference>
<keyword evidence="1" id="KW-0472">Membrane</keyword>
<keyword evidence="3" id="KW-1185">Reference proteome</keyword>
<feature type="transmembrane region" description="Helical" evidence="1">
    <location>
        <begin position="14"/>
        <end position="32"/>
    </location>
</feature>
<feature type="transmembrane region" description="Helical" evidence="1">
    <location>
        <begin position="38"/>
        <end position="56"/>
    </location>
</feature>
<evidence type="ECO:0000256" key="1">
    <source>
        <dbReference type="SAM" id="Phobius"/>
    </source>
</evidence>